<evidence type="ECO:0000313" key="4">
    <source>
        <dbReference type="Proteomes" id="UP000064137"/>
    </source>
</evidence>
<dbReference type="PANTHER" id="PTHR30535:SF34">
    <property type="entry name" value="MOLYBDATE-BINDING PROTEIN MOLA"/>
    <property type="match status" value="1"/>
</dbReference>
<dbReference type="Pfam" id="PF01497">
    <property type="entry name" value="Peripla_BP_2"/>
    <property type="match status" value="1"/>
</dbReference>
<dbReference type="PANTHER" id="PTHR30535">
    <property type="entry name" value="VITAMIN B12-BINDING PROTEIN"/>
    <property type="match status" value="1"/>
</dbReference>
<organism evidence="3 4">
    <name type="scientific">Pseudomonas oryzihabitans</name>
    <dbReference type="NCBI Taxonomy" id="47885"/>
    <lineage>
        <taxon>Bacteria</taxon>
        <taxon>Pseudomonadati</taxon>
        <taxon>Pseudomonadota</taxon>
        <taxon>Gammaproteobacteria</taxon>
        <taxon>Pseudomonadales</taxon>
        <taxon>Pseudomonadaceae</taxon>
        <taxon>Pseudomonas</taxon>
    </lineage>
</organism>
<dbReference type="AlphaFoldDB" id="A0A0U4W4B1"/>
<dbReference type="Gene3D" id="3.40.50.1980">
    <property type="entry name" value="Nitrogenase molybdenum iron protein domain"/>
    <property type="match status" value="2"/>
</dbReference>
<name>A0A0U4W4B1_9PSED</name>
<feature type="signal peptide" evidence="1">
    <location>
        <begin position="1"/>
        <end position="28"/>
    </location>
</feature>
<dbReference type="Proteomes" id="UP000064137">
    <property type="component" value="Chromosome"/>
</dbReference>
<dbReference type="InterPro" id="IPR002491">
    <property type="entry name" value="ABC_transptr_periplasmic_BD"/>
</dbReference>
<evidence type="ECO:0000313" key="3">
    <source>
        <dbReference type="EMBL" id="ALZ86248.1"/>
    </source>
</evidence>
<dbReference type="InterPro" id="IPR050902">
    <property type="entry name" value="ABC_Transporter_SBP"/>
</dbReference>
<gene>
    <name evidence="3" type="ORF">APT59_19315</name>
</gene>
<proteinExistence type="predicted"/>
<feature type="chain" id="PRO_5006853208" evidence="1">
    <location>
        <begin position="29"/>
        <end position="372"/>
    </location>
</feature>
<accession>A0A0U4W4B1</accession>
<protein>
    <submittedName>
        <fullName evidence="3">Iron ABC transporter substrate-binding protein</fullName>
    </submittedName>
</protein>
<keyword evidence="1" id="KW-0732">Signal</keyword>
<sequence length="372" mass="41226">MKGFARSGQWAVRLVTLIACFLIAPAFAETRQVTDVLGRTVTIEAPAKRVVLGFHYGDYLAVGGEHAFDAVVGVSRGAWERKVPANWALNVAHRPSLATLPDVGETENNSFSVEKVLALKPDLVVLAAWQLQALDSEVKRLEQLGIPVVAIDYNAQTLERHLASTRLLGIITGQEARATELANFYAKVVEDIQTRIAAAHRPRPRVYAEFGNKGPAEYSFTYGRNMWGAMVTLAGGDNIAAPFIQWWGVMNPEQVLMAQPEVIFISGREDNSNPTALPMGPGVSADDARSHLRTFMQRPGWSNLPAIRDGRLYGVYQGASRSLEDFAMLQFIAKQLYPDLFQDVDPMANYREYYRRYMPIQPQGTFAIGLNP</sequence>
<evidence type="ECO:0000256" key="1">
    <source>
        <dbReference type="SAM" id="SignalP"/>
    </source>
</evidence>
<dbReference type="KEGG" id="por:APT59_19315"/>
<dbReference type="PROSITE" id="PS50983">
    <property type="entry name" value="FE_B12_PBP"/>
    <property type="match status" value="1"/>
</dbReference>
<dbReference type="RefSeq" id="WP_059316346.1">
    <property type="nucleotide sequence ID" value="NZ_CP013987.1"/>
</dbReference>
<feature type="domain" description="Fe/B12 periplasmic-binding" evidence="2">
    <location>
        <begin position="48"/>
        <end position="344"/>
    </location>
</feature>
<dbReference type="EMBL" id="CP013987">
    <property type="protein sequence ID" value="ALZ86248.1"/>
    <property type="molecule type" value="Genomic_DNA"/>
</dbReference>
<reference evidence="3 4" key="1">
    <citation type="submission" date="2016-01" db="EMBL/GenBank/DDBJ databases">
        <title>Annotation of Pseudomonas oryzihabitans USDA-ARS-USMARC-56511.</title>
        <authorList>
            <person name="Harhay G.P."/>
            <person name="Harhay D.M."/>
            <person name="Smith T.P.L."/>
            <person name="Bono J.L."/>
            <person name="Heaton M.P."/>
            <person name="Clawson M.L."/>
            <person name="Chitko-Mckown C.G."/>
            <person name="Capik S.F."/>
            <person name="DeDonder K.D."/>
            <person name="Apley M.D."/>
            <person name="Lubbers B.V."/>
            <person name="White B.J."/>
            <person name="Larson R.L."/>
        </authorList>
    </citation>
    <scope>NUCLEOTIDE SEQUENCE [LARGE SCALE GENOMIC DNA]</scope>
    <source>
        <strain evidence="3 4">USDA-ARS-USMARC-56511</strain>
    </source>
</reference>
<evidence type="ECO:0000259" key="2">
    <source>
        <dbReference type="PROSITE" id="PS50983"/>
    </source>
</evidence>
<dbReference type="SUPFAM" id="SSF53807">
    <property type="entry name" value="Helical backbone' metal receptor"/>
    <property type="match status" value="1"/>
</dbReference>